<dbReference type="PROSITE" id="PS50943">
    <property type="entry name" value="HTH_CROC1"/>
    <property type="match status" value="1"/>
</dbReference>
<dbReference type="AlphaFoldDB" id="A0A6V8K1E2"/>
<dbReference type="InterPro" id="IPR001387">
    <property type="entry name" value="Cro/C1-type_HTH"/>
</dbReference>
<dbReference type="CDD" id="cd00093">
    <property type="entry name" value="HTH_XRE"/>
    <property type="match status" value="1"/>
</dbReference>
<reference evidence="2 3" key="2">
    <citation type="submission" date="2020-03" db="EMBL/GenBank/DDBJ databases">
        <authorList>
            <person name="Ichikawa N."/>
            <person name="Kimura A."/>
            <person name="Kitahashi Y."/>
            <person name="Uohara A."/>
        </authorList>
    </citation>
    <scope>NUCLEOTIDE SEQUENCE [LARGE SCALE GENOMIC DNA]</scope>
    <source>
        <strain evidence="2 3">NBRC 108639</strain>
    </source>
</reference>
<comment type="caution">
    <text evidence="2">The sequence shown here is derived from an EMBL/GenBank/DDBJ whole genome shotgun (WGS) entry which is preliminary data.</text>
</comment>
<dbReference type="GO" id="GO:0003677">
    <property type="term" value="F:DNA binding"/>
    <property type="evidence" value="ECO:0007669"/>
    <property type="project" value="InterPro"/>
</dbReference>
<reference evidence="2 3" key="1">
    <citation type="submission" date="2020-03" db="EMBL/GenBank/DDBJ databases">
        <title>Whole genome shotgun sequence of Phytohabitans houttuyneae NBRC 108639.</title>
        <authorList>
            <person name="Komaki H."/>
            <person name="Tamura T."/>
        </authorList>
    </citation>
    <scope>NUCLEOTIDE SEQUENCE [LARGE SCALE GENOMIC DNA]</scope>
    <source>
        <strain evidence="2 3">NBRC 108639</strain>
    </source>
</reference>
<dbReference type="InterPro" id="IPR007560">
    <property type="entry name" value="Restrct_endonuc_IV_Mrr"/>
</dbReference>
<proteinExistence type="predicted"/>
<evidence type="ECO:0000313" key="2">
    <source>
        <dbReference type="EMBL" id="GFJ77514.1"/>
    </source>
</evidence>
<dbReference type="InterPro" id="IPR010982">
    <property type="entry name" value="Lambda_DNA-bd_dom_sf"/>
</dbReference>
<dbReference type="Pfam" id="PF04471">
    <property type="entry name" value="Mrr_cat"/>
    <property type="match status" value="1"/>
</dbReference>
<dbReference type="Gene3D" id="1.10.260.40">
    <property type="entry name" value="lambda repressor-like DNA-binding domains"/>
    <property type="match status" value="1"/>
</dbReference>
<sequence length="427" mass="47150">MELLGARIRRERVRLGWDQAEFAQRMGVGQQAVSGWERGASRPRRAMVGLLADLFGIDVDVLIREAGYVAATADTPTEGVRPVRPRLTLLPLQSLPPEQFESFSADLARLLHPDAAVHRVGGQGHKQYGLDVVVNHPRGKPTGIQCKRERQFGPQKVKDAVAALTTPVRRCYIFLARIASPSARAEIKKHPRWKLWDADDISRTVRRLPLDDALQLVDTYFGGWREAFLGVAQPSPWLTTRDFFLPYSGIVSYDGQLVGRDDELASLLSLTESAGDLGVLFGRGGLGKTRLLRAFAELAEQHRHATVRFLAPQTPPGPADFELLPTGDHLVVIVDDAHDRPDLAAVLLAIRRTRPQAKVLLAMRPYGEAQLSADLRQVGLHPSEIAIGGSTTWIGRRQRSLHGRHCRLGPPPRLSSDWPASALTARC</sequence>
<name>A0A6V8K1E2_9ACTN</name>
<dbReference type="SUPFAM" id="SSF47413">
    <property type="entry name" value="lambda repressor-like DNA-binding domains"/>
    <property type="match status" value="1"/>
</dbReference>
<dbReference type="InterPro" id="IPR027417">
    <property type="entry name" value="P-loop_NTPase"/>
</dbReference>
<keyword evidence="3" id="KW-1185">Reference proteome</keyword>
<accession>A0A6V8K1E2</accession>
<organism evidence="2 3">
    <name type="scientific">Phytohabitans houttuyneae</name>
    <dbReference type="NCBI Taxonomy" id="1076126"/>
    <lineage>
        <taxon>Bacteria</taxon>
        <taxon>Bacillati</taxon>
        <taxon>Actinomycetota</taxon>
        <taxon>Actinomycetes</taxon>
        <taxon>Micromonosporales</taxon>
        <taxon>Micromonosporaceae</taxon>
    </lineage>
</organism>
<dbReference type="GO" id="GO:0009307">
    <property type="term" value="P:DNA restriction-modification system"/>
    <property type="evidence" value="ECO:0007669"/>
    <property type="project" value="InterPro"/>
</dbReference>
<dbReference type="Proteomes" id="UP000482800">
    <property type="component" value="Unassembled WGS sequence"/>
</dbReference>
<dbReference type="SMART" id="SM00530">
    <property type="entry name" value="HTH_XRE"/>
    <property type="match status" value="1"/>
</dbReference>
<protein>
    <recommendedName>
        <fullName evidence="1">HTH cro/C1-type domain-containing protein</fullName>
    </recommendedName>
</protein>
<evidence type="ECO:0000313" key="3">
    <source>
        <dbReference type="Proteomes" id="UP000482800"/>
    </source>
</evidence>
<dbReference type="EMBL" id="BLPF01000001">
    <property type="protein sequence ID" value="GFJ77514.1"/>
    <property type="molecule type" value="Genomic_DNA"/>
</dbReference>
<dbReference type="GO" id="GO:0004519">
    <property type="term" value="F:endonuclease activity"/>
    <property type="evidence" value="ECO:0007669"/>
    <property type="project" value="InterPro"/>
</dbReference>
<evidence type="ECO:0000259" key="1">
    <source>
        <dbReference type="PROSITE" id="PS50943"/>
    </source>
</evidence>
<dbReference type="SUPFAM" id="SSF52540">
    <property type="entry name" value="P-loop containing nucleoside triphosphate hydrolases"/>
    <property type="match status" value="1"/>
</dbReference>
<dbReference type="RefSeq" id="WP_173054947.1">
    <property type="nucleotide sequence ID" value="NZ_BAABGO010000024.1"/>
</dbReference>
<feature type="domain" description="HTH cro/C1-type" evidence="1">
    <location>
        <begin position="8"/>
        <end position="62"/>
    </location>
</feature>
<gene>
    <name evidence="2" type="ORF">Phou_016940</name>
</gene>
<dbReference type="Pfam" id="PF01381">
    <property type="entry name" value="HTH_3"/>
    <property type="match status" value="1"/>
</dbReference>